<sequence>MTAITPSTGNGSASADAVEQARLAAVARYEILDTPRDGAFDRVAEMAARLLDTPIATVSIVDADRVWFKATHGLDGVTQIGPDPGLCVSAVQHDGPVYVVSDAENDSRAKANPLVTGELRIRFYAAAPLVSSDGYRLGTVNVLDTRPRDFDDADAETLRDLAALVMDQLELRLSALVMLRHERSMREQAERDAATIEDFAGTLQRTLLPPALPNVPGMELACHYHAASLREVTGDFYDVFSLGDGRWGFFLGDVAGHGAPAAAVTSLIRYTLRTAALHDADPVAGLTELNTAMLMDSHSSQFCTVLFGIVTPGSAGGFDLTLAGGGHPPALWLRPGADSVDQVRPVGGMLVGALSDARFVSTRLHLDVGDTLLFYTDGLTEARPDGAFFGEDGLSAFLVGRTRTSANILVRDLAELIGGFDPAPTDDVALLAMTVID</sequence>
<proteinExistence type="predicted"/>
<dbReference type="Proteomes" id="UP000243799">
    <property type="component" value="Unassembled WGS sequence"/>
</dbReference>
<dbReference type="InterPro" id="IPR029016">
    <property type="entry name" value="GAF-like_dom_sf"/>
</dbReference>
<dbReference type="RefSeq" id="WP_091679944.1">
    <property type="nucleotide sequence ID" value="NZ_FOKG01000043.1"/>
</dbReference>
<dbReference type="PANTHER" id="PTHR43156:SF2">
    <property type="entry name" value="STAGE II SPORULATION PROTEIN E"/>
    <property type="match status" value="1"/>
</dbReference>
<keyword evidence="1" id="KW-0378">Hydrolase</keyword>
<dbReference type="InterPro" id="IPR003018">
    <property type="entry name" value="GAF"/>
</dbReference>
<dbReference type="PANTHER" id="PTHR43156">
    <property type="entry name" value="STAGE II SPORULATION PROTEIN E-RELATED"/>
    <property type="match status" value="1"/>
</dbReference>
<keyword evidence="5" id="KW-1185">Reference proteome</keyword>
<dbReference type="SMART" id="SM00331">
    <property type="entry name" value="PP2C_SIG"/>
    <property type="match status" value="1"/>
</dbReference>
<feature type="domain" description="PPM-type phosphatase" evidence="3">
    <location>
        <begin position="215"/>
        <end position="435"/>
    </location>
</feature>
<evidence type="ECO:0000259" key="3">
    <source>
        <dbReference type="SMART" id="SM00331"/>
    </source>
</evidence>
<evidence type="ECO:0000256" key="1">
    <source>
        <dbReference type="ARBA" id="ARBA00022801"/>
    </source>
</evidence>
<dbReference type="EMBL" id="FOKG01000043">
    <property type="protein sequence ID" value="SFB64450.1"/>
    <property type="molecule type" value="Genomic_DNA"/>
</dbReference>
<dbReference type="SUPFAM" id="SSF55781">
    <property type="entry name" value="GAF domain-like"/>
    <property type="match status" value="1"/>
</dbReference>
<evidence type="ECO:0000259" key="2">
    <source>
        <dbReference type="SMART" id="SM00065"/>
    </source>
</evidence>
<dbReference type="OrthoDB" id="5241041at2"/>
<dbReference type="STRING" id="490629.SAMN05216266_14321"/>
<dbReference type="GO" id="GO:0016791">
    <property type="term" value="F:phosphatase activity"/>
    <property type="evidence" value="ECO:0007669"/>
    <property type="project" value="TreeGrafter"/>
</dbReference>
<dbReference type="InterPro" id="IPR001932">
    <property type="entry name" value="PPM-type_phosphatase-like_dom"/>
</dbReference>
<dbReference type="InterPro" id="IPR052016">
    <property type="entry name" value="Bact_Sigma-Reg"/>
</dbReference>
<gene>
    <name evidence="4" type="ORF">SAMN05216266_14321</name>
</gene>
<feature type="domain" description="GAF" evidence="2">
    <location>
        <begin position="35"/>
        <end position="179"/>
    </location>
</feature>
<dbReference type="SMART" id="SM00065">
    <property type="entry name" value="GAF"/>
    <property type="match status" value="1"/>
</dbReference>
<protein>
    <submittedName>
        <fullName evidence="4">Sigma-B regulation protein RsbU (Phosphoserine phosphatase)</fullName>
    </submittedName>
</protein>
<dbReference type="InterPro" id="IPR036457">
    <property type="entry name" value="PPM-type-like_dom_sf"/>
</dbReference>
<organism evidence="4 5">
    <name type="scientific">Amycolatopsis marina</name>
    <dbReference type="NCBI Taxonomy" id="490629"/>
    <lineage>
        <taxon>Bacteria</taxon>
        <taxon>Bacillati</taxon>
        <taxon>Actinomycetota</taxon>
        <taxon>Actinomycetes</taxon>
        <taxon>Pseudonocardiales</taxon>
        <taxon>Pseudonocardiaceae</taxon>
        <taxon>Amycolatopsis</taxon>
    </lineage>
</organism>
<dbReference type="Gene3D" id="3.60.40.10">
    <property type="entry name" value="PPM-type phosphatase domain"/>
    <property type="match status" value="1"/>
</dbReference>
<dbReference type="Pfam" id="PF07228">
    <property type="entry name" value="SpoIIE"/>
    <property type="match status" value="1"/>
</dbReference>
<evidence type="ECO:0000313" key="4">
    <source>
        <dbReference type="EMBL" id="SFB64450.1"/>
    </source>
</evidence>
<dbReference type="Gene3D" id="3.30.450.40">
    <property type="match status" value="1"/>
</dbReference>
<dbReference type="SUPFAM" id="SSF81606">
    <property type="entry name" value="PP2C-like"/>
    <property type="match status" value="1"/>
</dbReference>
<evidence type="ECO:0000313" key="5">
    <source>
        <dbReference type="Proteomes" id="UP000243799"/>
    </source>
</evidence>
<dbReference type="AlphaFoldDB" id="A0A1I1CV48"/>
<accession>A0A1I1CV48</accession>
<dbReference type="Pfam" id="PF01590">
    <property type="entry name" value="GAF"/>
    <property type="match status" value="1"/>
</dbReference>
<name>A0A1I1CV48_9PSEU</name>
<reference evidence="5" key="1">
    <citation type="submission" date="2016-10" db="EMBL/GenBank/DDBJ databases">
        <authorList>
            <person name="Varghese N."/>
            <person name="Submissions S."/>
        </authorList>
    </citation>
    <scope>NUCLEOTIDE SEQUENCE [LARGE SCALE GENOMIC DNA]</scope>
    <source>
        <strain evidence="5">CGMCC 4.3568</strain>
    </source>
</reference>